<proteinExistence type="predicted"/>
<feature type="domain" description="HTH araC/xylS-type" evidence="5">
    <location>
        <begin position="135"/>
        <end position="232"/>
    </location>
</feature>
<sequence length="232" mass="26662">MHKVHETPIHTHVKCQLVVPLEGLITCTLINAISMVPVNCGIWIPSNEPHSIKIPSDARVCMLFVPPDVIGMPDEIHTITISPLIKELIIHLTQQDQFYVENSETQKLADVLLYQISQMTKKQFDFSIPKHEKLNELAHHLLAHPNDRQTIAQWATHYSMSERTFTRLVRKNIGTTFGHWKRQLHLILALQMLDEKKPIQIIADELGYESVSAFIVFFKKMLGKPPMQYSKS</sequence>
<keyword evidence="7" id="KW-1185">Reference proteome</keyword>
<dbReference type="Gene3D" id="1.10.10.60">
    <property type="entry name" value="Homeodomain-like"/>
    <property type="match status" value="1"/>
</dbReference>
<dbReference type="SUPFAM" id="SSF51182">
    <property type="entry name" value="RmlC-like cupins"/>
    <property type="match status" value="1"/>
</dbReference>
<dbReference type="Pfam" id="PF12833">
    <property type="entry name" value="HTH_18"/>
    <property type="match status" value="1"/>
</dbReference>
<gene>
    <name evidence="6" type="ORF">FCS21_11300</name>
</gene>
<protein>
    <submittedName>
        <fullName evidence="6">Helix-turn-helix transcriptional regulator</fullName>
    </submittedName>
</protein>
<dbReference type="CDD" id="cd06124">
    <property type="entry name" value="cupin_NimR-like_N"/>
    <property type="match status" value="1"/>
</dbReference>
<reference evidence="6 7" key="1">
    <citation type="submission" date="2019-05" db="EMBL/GenBank/DDBJ databases">
        <title>Colwellia ponticola sp. nov., isolated from seawater.</title>
        <authorList>
            <person name="Yoon J.-H."/>
        </authorList>
    </citation>
    <scope>NUCLEOTIDE SEQUENCE [LARGE SCALE GENOMIC DNA]</scope>
    <source>
        <strain evidence="6 7">OISW-25</strain>
    </source>
</reference>
<evidence type="ECO:0000256" key="4">
    <source>
        <dbReference type="ARBA" id="ARBA00023163"/>
    </source>
</evidence>
<dbReference type="EMBL" id="SZVP01000011">
    <property type="protein sequence ID" value="TMM44080.1"/>
    <property type="molecule type" value="Genomic_DNA"/>
</dbReference>
<dbReference type="PANTHER" id="PTHR11019">
    <property type="entry name" value="HTH-TYPE TRANSCRIPTIONAL REGULATOR NIMR"/>
    <property type="match status" value="1"/>
</dbReference>
<evidence type="ECO:0000259" key="5">
    <source>
        <dbReference type="PROSITE" id="PS01124"/>
    </source>
</evidence>
<evidence type="ECO:0000256" key="2">
    <source>
        <dbReference type="ARBA" id="ARBA00023015"/>
    </source>
</evidence>
<evidence type="ECO:0000313" key="6">
    <source>
        <dbReference type="EMBL" id="TMM44080.1"/>
    </source>
</evidence>
<keyword evidence="3" id="KW-0238">DNA-binding</keyword>
<dbReference type="InterPro" id="IPR018060">
    <property type="entry name" value="HTH_AraC"/>
</dbReference>
<dbReference type="Proteomes" id="UP000307702">
    <property type="component" value="Unassembled WGS sequence"/>
</dbReference>
<dbReference type="InterPro" id="IPR009057">
    <property type="entry name" value="Homeodomain-like_sf"/>
</dbReference>
<keyword evidence="1" id="KW-0678">Repressor</keyword>
<dbReference type="FunFam" id="1.10.10.60:FF:000132">
    <property type="entry name" value="AraC family transcriptional regulator"/>
    <property type="match status" value="1"/>
</dbReference>
<dbReference type="PROSITE" id="PS01124">
    <property type="entry name" value="HTH_ARAC_FAMILY_2"/>
    <property type="match status" value="1"/>
</dbReference>
<organism evidence="6 7">
    <name type="scientific">Colwellia ponticola</name>
    <dbReference type="NCBI Taxonomy" id="2304625"/>
    <lineage>
        <taxon>Bacteria</taxon>
        <taxon>Pseudomonadati</taxon>
        <taxon>Pseudomonadota</taxon>
        <taxon>Gammaproteobacteria</taxon>
        <taxon>Alteromonadales</taxon>
        <taxon>Colwelliaceae</taxon>
        <taxon>Colwellia</taxon>
    </lineage>
</organism>
<evidence type="ECO:0000256" key="1">
    <source>
        <dbReference type="ARBA" id="ARBA00022491"/>
    </source>
</evidence>
<comment type="caution">
    <text evidence="6">The sequence shown here is derived from an EMBL/GenBank/DDBJ whole genome shotgun (WGS) entry which is preliminary data.</text>
</comment>
<dbReference type="AlphaFoldDB" id="A0A8H2JK82"/>
<evidence type="ECO:0000313" key="7">
    <source>
        <dbReference type="Proteomes" id="UP000307702"/>
    </source>
</evidence>
<dbReference type="PANTHER" id="PTHR11019:SF199">
    <property type="entry name" value="HTH-TYPE TRANSCRIPTIONAL REGULATOR NIMR"/>
    <property type="match status" value="1"/>
</dbReference>
<dbReference type="InterPro" id="IPR011051">
    <property type="entry name" value="RmlC_Cupin_sf"/>
</dbReference>
<dbReference type="InterPro" id="IPR014710">
    <property type="entry name" value="RmlC-like_jellyroll"/>
</dbReference>
<name>A0A8H2JK82_9GAMM</name>
<dbReference type="GO" id="GO:0043565">
    <property type="term" value="F:sequence-specific DNA binding"/>
    <property type="evidence" value="ECO:0007669"/>
    <property type="project" value="InterPro"/>
</dbReference>
<evidence type="ECO:0000256" key="3">
    <source>
        <dbReference type="ARBA" id="ARBA00023125"/>
    </source>
</evidence>
<dbReference type="SUPFAM" id="SSF46689">
    <property type="entry name" value="Homeodomain-like"/>
    <property type="match status" value="1"/>
</dbReference>
<dbReference type="SMART" id="SM00342">
    <property type="entry name" value="HTH_ARAC"/>
    <property type="match status" value="1"/>
</dbReference>
<dbReference type="OrthoDB" id="5949386at2"/>
<keyword evidence="4" id="KW-0804">Transcription</keyword>
<accession>A0A8H2JK82</accession>
<dbReference type="Gene3D" id="2.60.120.10">
    <property type="entry name" value="Jelly Rolls"/>
    <property type="match status" value="1"/>
</dbReference>
<dbReference type="GO" id="GO:0003700">
    <property type="term" value="F:DNA-binding transcription factor activity"/>
    <property type="evidence" value="ECO:0007669"/>
    <property type="project" value="InterPro"/>
</dbReference>
<keyword evidence="2" id="KW-0805">Transcription regulation</keyword>